<dbReference type="STRING" id="53254.SAMN05660750_04347"/>
<keyword evidence="9 10" id="KW-0472">Membrane</keyword>
<dbReference type="InterPro" id="IPR035906">
    <property type="entry name" value="MetI-like_sf"/>
</dbReference>
<dbReference type="PROSITE" id="PS50928">
    <property type="entry name" value="ABC_TM1"/>
    <property type="match status" value="1"/>
</dbReference>
<keyword evidence="6 10" id="KW-0812">Transmembrane</keyword>
<dbReference type="Proteomes" id="UP000190130">
    <property type="component" value="Unassembled WGS sequence"/>
</dbReference>
<dbReference type="EMBL" id="FUYX01000015">
    <property type="protein sequence ID" value="SKC11425.1"/>
    <property type="molecule type" value="Genomic_DNA"/>
</dbReference>
<organism evidence="12 14">
    <name type="scientific">Bosea thiooxidans</name>
    <dbReference type="NCBI Taxonomy" id="53254"/>
    <lineage>
        <taxon>Bacteria</taxon>
        <taxon>Pseudomonadati</taxon>
        <taxon>Pseudomonadota</taxon>
        <taxon>Alphaproteobacteria</taxon>
        <taxon>Hyphomicrobiales</taxon>
        <taxon>Boseaceae</taxon>
        <taxon>Bosea</taxon>
    </lineage>
</organism>
<reference evidence="13 15" key="2">
    <citation type="submission" date="2017-02" db="EMBL/GenBank/DDBJ databases">
        <authorList>
            <person name="Peterson S.W."/>
        </authorList>
    </citation>
    <scope>NUCLEOTIDE SEQUENCE [LARGE SCALE GENOMIC DNA]</scope>
    <source>
        <strain evidence="13 15">DSM 9653</strain>
    </source>
</reference>
<dbReference type="EMBL" id="LMAR01000042">
    <property type="protein sequence ID" value="KQK30167.1"/>
    <property type="molecule type" value="Genomic_DNA"/>
</dbReference>
<reference evidence="12 14" key="1">
    <citation type="submission" date="2015-10" db="EMBL/GenBank/DDBJ databases">
        <title>Draft genome of Bosea thiooxidans.</title>
        <authorList>
            <person name="Wang X."/>
        </authorList>
    </citation>
    <scope>NUCLEOTIDE SEQUENCE [LARGE SCALE GENOMIC DNA]</scope>
    <source>
        <strain evidence="12 14">CGMCC 9174</strain>
    </source>
</reference>
<dbReference type="GO" id="GO:0022857">
    <property type="term" value="F:transmembrane transporter activity"/>
    <property type="evidence" value="ECO:0007669"/>
    <property type="project" value="InterPro"/>
</dbReference>
<evidence type="ECO:0000256" key="9">
    <source>
        <dbReference type="ARBA" id="ARBA00023136"/>
    </source>
</evidence>
<evidence type="ECO:0000256" key="8">
    <source>
        <dbReference type="ARBA" id="ARBA00022989"/>
    </source>
</evidence>
<protein>
    <submittedName>
        <fullName evidence="13">Polar amino acid transport system permease protein</fullName>
    </submittedName>
</protein>
<feature type="transmembrane region" description="Helical" evidence="10">
    <location>
        <begin position="56"/>
        <end position="80"/>
    </location>
</feature>
<dbReference type="OrthoDB" id="7190458at2"/>
<evidence type="ECO:0000256" key="2">
    <source>
        <dbReference type="ARBA" id="ARBA00004429"/>
    </source>
</evidence>
<evidence type="ECO:0000256" key="6">
    <source>
        <dbReference type="ARBA" id="ARBA00022692"/>
    </source>
</evidence>
<dbReference type="Proteomes" id="UP000051562">
    <property type="component" value="Unassembled WGS sequence"/>
</dbReference>
<keyword evidence="7" id="KW-0029">Amino-acid transport</keyword>
<gene>
    <name evidence="12" type="ORF">ARD30_15040</name>
    <name evidence="13" type="ORF">SAMN05660750_04347</name>
</gene>
<dbReference type="InterPro" id="IPR043429">
    <property type="entry name" value="ArtM/GltK/GlnP/TcyL/YhdX-like"/>
</dbReference>
<dbReference type="PANTHER" id="PTHR30614">
    <property type="entry name" value="MEMBRANE COMPONENT OF AMINO ACID ABC TRANSPORTER"/>
    <property type="match status" value="1"/>
</dbReference>
<feature type="transmembrane region" description="Helical" evidence="10">
    <location>
        <begin position="24"/>
        <end position="44"/>
    </location>
</feature>
<dbReference type="PANTHER" id="PTHR30614:SF20">
    <property type="entry name" value="GLUTAMINE TRANSPORT SYSTEM PERMEASE PROTEIN GLNP"/>
    <property type="match status" value="1"/>
</dbReference>
<evidence type="ECO:0000259" key="11">
    <source>
        <dbReference type="PROSITE" id="PS50928"/>
    </source>
</evidence>
<dbReference type="CDD" id="cd06261">
    <property type="entry name" value="TM_PBP2"/>
    <property type="match status" value="1"/>
</dbReference>
<dbReference type="Gene3D" id="1.10.3720.10">
    <property type="entry name" value="MetI-like"/>
    <property type="match status" value="1"/>
</dbReference>
<accession>A0A0Q3I5C9</accession>
<evidence type="ECO:0000256" key="4">
    <source>
        <dbReference type="ARBA" id="ARBA00022448"/>
    </source>
</evidence>
<evidence type="ECO:0000313" key="15">
    <source>
        <dbReference type="Proteomes" id="UP000190130"/>
    </source>
</evidence>
<dbReference type="NCBIfam" id="TIGR01726">
    <property type="entry name" value="HEQRo_perm_3TM"/>
    <property type="match status" value="1"/>
</dbReference>
<evidence type="ECO:0000313" key="14">
    <source>
        <dbReference type="Proteomes" id="UP000051562"/>
    </source>
</evidence>
<feature type="transmembrane region" description="Helical" evidence="10">
    <location>
        <begin position="191"/>
        <end position="209"/>
    </location>
</feature>
<keyword evidence="4 10" id="KW-0813">Transport</keyword>
<evidence type="ECO:0000313" key="12">
    <source>
        <dbReference type="EMBL" id="KQK30167.1"/>
    </source>
</evidence>
<dbReference type="SUPFAM" id="SSF161098">
    <property type="entry name" value="MetI-like"/>
    <property type="match status" value="1"/>
</dbReference>
<evidence type="ECO:0000256" key="5">
    <source>
        <dbReference type="ARBA" id="ARBA00022475"/>
    </source>
</evidence>
<dbReference type="InterPro" id="IPR010065">
    <property type="entry name" value="AA_ABC_transptr_permease_3TM"/>
</dbReference>
<sequence>MNYTFQFGVLTDYGPYLAWGLWHAWWTSFPAILFSTLIGVALAAMSMSRRRLVRGVSIVFVDLFRTLPVVVLLIWIHYVLPILTGASFSPTASSIIALSLNGAALACEAFRGGLEAIPQTQAQAAQSLGFSRWKVMRYITLPQAFFATLPSLTNVHITVIKNVTVTVLIAVPEVMFRAQELTVQFFRPLEFYTGAALLYVALIWGYTVLMRMIERLQKWQPI</sequence>
<evidence type="ECO:0000256" key="7">
    <source>
        <dbReference type="ARBA" id="ARBA00022970"/>
    </source>
</evidence>
<evidence type="ECO:0000256" key="10">
    <source>
        <dbReference type="RuleBase" id="RU363032"/>
    </source>
</evidence>
<dbReference type="GO" id="GO:0006865">
    <property type="term" value="P:amino acid transport"/>
    <property type="evidence" value="ECO:0007669"/>
    <property type="project" value="UniProtKB-KW"/>
</dbReference>
<dbReference type="AlphaFoldDB" id="A0A0Q3I5C9"/>
<evidence type="ECO:0000256" key="3">
    <source>
        <dbReference type="ARBA" id="ARBA00010072"/>
    </source>
</evidence>
<dbReference type="Pfam" id="PF00528">
    <property type="entry name" value="BPD_transp_1"/>
    <property type="match status" value="1"/>
</dbReference>
<evidence type="ECO:0000313" key="13">
    <source>
        <dbReference type="EMBL" id="SKC11425.1"/>
    </source>
</evidence>
<dbReference type="RefSeq" id="WP_055728570.1">
    <property type="nucleotide sequence ID" value="NZ_FUYX01000015.1"/>
</dbReference>
<keyword evidence="14" id="KW-1185">Reference proteome</keyword>
<proteinExistence type="inferred from homology"/>
<name>A0A0Q3I5C9_9HYPH</name>
<comment type="subcellular location">
    <subcellularLocation>
        <location evidence="2">Cell inner membrane</location>
        <topology evidence="2">Multi-pass membrane protein</topology>
    </subcellularLocation>
    <subcellularLocation>
        <location evidence="10">Cell membrane</location>
        <topology evidence="10">Multi-pass membrane protein</topology>
    </subcellularLocation>
</comment>
<evidence type="ECO:0000256" key="1">
    <source>
        <dbReference type="ARBA" id="ARBA00003159"/>
    </source>
</evidence>
<dbReference type="InterPro" id="IPR000515">
    <property type="entry name" value="MetI-like"/>
</dbReference>
<keyword evidence="5" id="KW-1003">Cell membrane</keyword>
<comment type="function">
    <text evidence="1">Part of the binding-protein-dependent transport system for glutamine; probably responsible for the translocation of the substrate across the membrane.</text>
</comment>
<keyword evidence="8 10" id="KW-1133">Transmembrane helix</keyword>
<feature type="domain" description="ABC transmembrane type-1" evidence="11">
    <location>
        <begin position="21"/>
        <end position="210"/>
    </location>
</feature>
<dbReference type="GO" id="GO:0043190">
    <property type="term" value="C:ATP-binding cassette (ABC) transporter complex"/>
    <property type="evidence" value="ECO:0007669"/>
    <property type="project" value="InterPro"/>
</dbReference>
<comment type="similarity">
    <text evidence="3">Belongs to the binding-protein-dependent transport system permease family. HisMQ subfamily.</text>
</comment>